<evidence type="ECO:0000313" key="2">
    <source>
        <dbReference type="EMBL" id="KAF5359508.1"/>
    </source>
</evidence>
<protein>
    <recommendedName>
        <fullName evidence="1">F-box domain-containing protein</fullName>
    </recommendedName>
</protein>
<feature type="domain" description="F-box" evidence="1">
    <location>
        <begin position="52"/>
        <end position="98"/>
    </location>
</feature>
<dbReference type="Proteomes" id="UP000559027">
    <property type="component" value="Unassembled WGS sequence"/>
</dbReference>
<comment type="caution">
    <text evidence="2">The sequence shown here is derived from an EMBL/GenBank/DDBJ whole genome shotgun (WGS) entry which is preliminary data.</text>
</comment>
<dbReference type="InterPro" id="IPR001810">
    <property type="entry name" value="F-box_dom"/>
</dbReference>
<keyword evidence="3" id="KW-1185">Reference proteome</keyword>
<evidence type="ECO:0000313" key="3">
    <source>
        <dbReference type="Proteomes" id="UP000559027"/>
    </source>
</evidence>
<gene>
    <name evidence="2" type="ORF">D9756_002950</name>
</gene>
<dbReference type="EMBL" id="JAACJO010000004">
    <property type="protein sequence ID" value="KAF5359508.1"/>
    <property type="molecule type" value="Genomic_DNA"/>
</dbReference>
<reference evidence="2 3" key="1">
    <citation type="journal article" date="2020" name="ISME J.">
        <title>Uncovering the hidden diversity of litter-decomposition mechanisms in mushroom-forming fungi.</title>
        <authorList>
            <person name="Floudas D."/>
            <person name="Bentzer J."/>
            <person name="Ahren D."/>
            <person name="Johansson T."/>
            <person name="Persson P."/>
            <person name="Tunlid A."/>
        </authorList>
    </citation>
    <scope>NUCLEOTIDE SEQUENCE [LARGE SCALE GENOMIC DNA]</scope>
    <source>
        <strain evidence="2 3">CBS 146.42</strain>
    </source>
</reference>
<name>A0A8H5G6Z3_9AGAR</name>
<sequence length="518" mass="59589">MNFSAVLFYLLEIAWRTLAITARLLRWLVSQYFEAKKVQAPAPPVEQHIPERPSFQNLPLKLQTEVLLHLHWREVLRVRRTCKSWNRATKTREVWANLVTRFTSFQNRNPAPEEPVEAYSPEELERWLLSRLSVELGWRNERQEPTRYKPIKCPTPAVFHLVEGGRWLLVPDVEGIGRVSVYDLDKKNLSMANLIEPLHKLDASRTLLMAVDIDRSIRTLTFNLVLTTNVMREATSTPAHVRVYKVQLIGHGKEAHLKARHLTTFTMLGTGKFTSVDISGELFARSRRTKDGSFLEVLKWQQSTSITHTRVRIPVDQGIEQLRIVENNRIVAFSKTSMLIYPIPPFQIIQANLLDVYDVVAPLWKLPCPGSRLYRGGLSPVYFDLSSLMTRFVLCSQDGIYGISIPQDKKAKPRLSKLVDYETTTESGYSLGVSKAFFRHRDSSSTTVSYMWIEDEVNRNREFRLRASVAIRERGYPGQWDADPPVVDETSGRIVQFTKTGLIVLDTGLCYESRSSWW</sequence>
<dbReference type="InterPro" id="IPR036047">
    <property type="entry name" value="F-box-like_dom_sf"/>
</dbReference>
<dbReference type="Pfam" id="PF12937">
    <property type="entry name" value="F-box-like"/>
    <property type="match status" value="1"/>
</dbReference>
<accession>A0A8H5G6Z3</accession>
<proteinExistence type="predicted"/>
<dbReference type="SMART" id="SM00256">
    <property type="entry name" value="FBOX"/>
    <property type="match status" value="1"/>
</dbReference>
<dbReference type="Gene3D" id="1.20.1280.50">
    <property type="match status" value="1"/>
</dbReference>
<dbReference type="PROSITE" id="PS50181">
    <property type="entry name" value="FBOX"/>
    <property type="match status" value="1"/>
</dbReference>
<dbReference type="SUPFAM" id="SSF81383">
    <property type="entry name" value="F-box domain"/>
    <property type="match status" value="1"/>
</dbReference>
<evidence type="ECO:0000259" key="1">
    <source>
        <dbReference type="PROSITE" id="PS50181"/>
    </source>
</evidence>
<dbReference type="AlphaFoldDB" id="A0A8H5G6Z3"/>
<dbReference type="OrthoDB" id="2885124at2759"/>
<organism evidence="2 3">
    <name type="scientific">Leucocoprinus leucothites</name>
    <dbReference type="NCBI Taxonomy" id="201217"/>
    <lineage>
        <taxon>Eukaryota</taxon>
        <taxon>Fungi</taxon>
        <taxon>Dikarya</taxon>
        <taxon>Basidiomycota</taxon>
        <taxon>Agaricomycotina</taxon>
        <taxon>Agaricomycetes</taxon>
        <taxon>Agaricomycetidae</taxon>
        <taxon>Agaricales</taxon>
        <taxon>Agaricineae</taxon>
        <taxon>Agaricaceae</taxon>
        <taxon>Leucocoprinus</taxon>
    </lineage>
</organism>